<reference evidence="2" key="2">
    <citation type="journal article" date="2015" name="Fish Shellfish Immunol.">
        <title>Early steps in the European eel (Anguilla anguilla)-Vibrio vulnificus interaction in the gills: Role of the RtxA13 toxin.</title>
        <authorList>
            <person name="Callol A."/>
            <person name="Pajuelo D."/>
            <person name="Ebbesson L."/>
            <person name="Teles M."/>
            <person name="MacKenzie S."/>
            <person name="Amaro C."/>
        </authorList>
    </citation>
    <scope>NUCLEOTIDE SEQUENCE</scope>
</reference>
<proteinExistence type="predicted"/>
<dbReference type="AlphaFoldDB" id="A0A0E9PGW6"/>
<protein>
    <submittedName>
        <fullName evidence="2">Uncharacterized protein</fullName>
    </submittedName>
</protein>
<name>A0A0E9PGW6_ANGAN</name>
<feature type="transmembrane region" description="Helical" evidence="1">
    <location>
        <begin position="20"/>
        <end position="42"/>
    </location>
</feature>
<organism evidence="2">
    <name type="scientific">Anguilla anguilla</name>
    <name type="common">European freshwater eel</name>
    <name type="synonym">Muraena anguilla</name>
    <dbReference type="NCBI Taxonomy" id="7936"/>
    <lineage>
        <taxon>Eukaryota</taxon>
        <taxon>Metazoa</taxon>
        <taxon>Chordata</taxon>
        <taxon>Craniata</taxon>
        <taxon>Vertebrata</taxon>
        <taxon>Euteleostomi</taxon>
        <taxon>Actinopterygii</taxon>
        <taxon>Neopterygii</taxon>
        <taxon>Teleostei</taxon>
        <taxon>Anguilliformes</taxon>
        <taxon>Anguillidae</taxon>
        <taxon>Anguilla</taxon>
    </lineage>
</organism>
<evidence type="ECO:0000256" key="1">
    <source>
        <dbReference type="SAM" id="Phobius"/>
    </source>
</evidence>
<keyword evidence="1" id="KW-1133">Transmembrane helix</keyword>
<reference evidence="2" key="1">
    <citation type="submission" date="2014-11" db="EMBL/GenBank/DDBJ databases">
        <authorList>
            <person name="Amaro Gonzalez C."/>
        </authorList>
    </citation>
    <scope>NUCLEOTIDE SEQUENCE</scope>
</reference>
<feature type="transmembrane region" description="Helical" evidence="1">
    <location>
        <begin position="49"/>
        <end position="67"/>
    </location>
</feature>
<accession>A0A0E9PGW6</accession>
<evidence type="ECO:0000313" key="2">
    <source>
        <dbReference type="EMBL" id="JAH03851.1"/>
    </source>
</evidence>
<dbReference type="EMBL" id="GBXM01104726">
    <property type="protein sequence ID" value="JAH03851.1"/>
    <property type="molecule type" value="Transcribed_RNA"/>
</dbReference>
<keyword evidence="1" id="KW-0812">Transmembrane</keyword>
<keyword evidence="1" id="KW-0472">Membrane</keyword>
<sequence>MPLQPDNINNNTSLISPSASLSLVSLSAYTRNFIWTCLKLCWASLECTLCKFPTNILIIIFVIQWIYPLDRSFLGLPY</sequence>